<feature type="signal peptide" evidence="1">
    <location>
        <begin position="1"/>
        <end position="19"/>
    </location>
</feature>
<evidence type="ECO:0000256" key="1">
    <source>
        <dbReference type="SAM" id="SignalP"/>
    </source>
</evidence>
<keyword evidence="3" id="KW-1185">Reference proteome</keyword>
<organism evidence="2 3">
    <name type="scientific">Glonium stellatum</name>
    <dbReference type="NCBI Taxonomy" id="574774"/>
    <lineage>
        <taxon>Eukaryota</taxon>
        <taxon>Fungi</taxon>
        <taxon>Dikarya</taxon>
        <taxon>Ascomycota</taxon>
        <taxon>Pezizomycotina</taxon>
        <taxon>Dothideomycetes</taxon>
        <taxon>Pleosporomycetidae</taxon>
        <taxon>Gloniales</taxon>
        <taxon>Gloniaceae</taxon>
        <taxon>Glonium</taxon>
    </lineage>
</organism>
<proteinExistence type="predicted"/>
<dbReference type="GO" id="GO:0005576">
    <property type="term" value="C:extracellular region"/>
    <property type="evidence" value="ECO:0007669"/>
    <property type="project" value="UniProtKB-SubCell"/>
</dbReference>
<gene>
    <name evidence="2" type="ORF">AOQ84DRAFT_355455</name>
</gene>
<dbReference type="InterPro" id="IPR017853">
    <property type="entry name" value="GH"/>
</dbReference>
<dbReference type="AlphaFoldDB" id="A0A8E2EX43"/>
<dbReference type="PANTHER" id="PTHR31451:SF39">
    <property type="entry name" value="MANNAN ENDO-1,4-BETA-MANNOSIDASE 1"/>
    <property type="match status" value="1"/>
</dbReference>
<dbReference type="Gene3D" id="3.20.20.80">
    <property type="entry name" value="Glycosidases"/>
    <property type="match status" value="1"/>
</dbReference>
<dbReference type="InterPro" id="IPR045053">
    <property type="entry name" value="MAN-like"/>
</dbReference>
<dbReference type="PANTHER" id="PTHR31451">
    <property type="match status" value="1"/>
</dbReference>
<reference evidence="2 3" key="1">
    <citation type="journal article" date="2016" name="Nat. Commun.">
        <title>Ectomycorrhizal ecology is imprinted in the genome of the dominant symbiotic fungus Cenococcum geophilum.</title>
        <authorList>
            <consortium name="DOE Joint Genome Institute"/>
            <person name="Peter M."/>
            <person name="Kohler A."/>
            <person name="Ohm R.A."/>
            <person name="Kuo A."/>
            <person name="Krutzmann J."/>
            <person name="Morin E."/>
            <person name="Arend M."/>
            <person name="Barry K.W."/>
            <person name="Binder M."/>
            <person name="Choi C."/>
            <person name="Clum A."/>
            <person name="Copeland A."/>
            <person name="Grisel N."/>
            <person name="Haridas S."/>
            <person name="Kipfer T."/>
            <person name="LaButti K."/>
            <person name="Lindquist E."/>
            <person name="Lipzen A."/>
            <person name="Maire R."/>
            <person name="Meier B."/>
            <person name="Mihaltcheva S."/>
            <person name="Molinier V."/>
            <person name="Murat C."/>
            <person name="Poggeler S."/>
            <person name="Quandt C.A."/>
            <person name="Sperisen C."/>
            <person name="Tritt A."/>
            <person name="Tisserant E."/>
            <person name="Crous P.W."/>
            <person name="Henrissat B."/>
            <person name="Nehls U."/>
            <person name="Egli S."/>
            <person name="Spatafora J.W."/>
            <person name="Grigoriev I.V."/>
            <person name="Martin F.M."/>
        </authorList>
    </citation>
    <scope>NUCLEOTIDE SEQUENCE [LARGE SCALE GENOMIC DNA]</scope>
    <source>
        <strain evidence="2 3">CBS 207.34</strain>
    </source>
</reference>
<dbReference type="Proteomes" id="UP000250140">
    <property type="component" value="Unassembled WGS sequence"/>
</dbReference>
<dbReference type="GO" id="GO:0016985">
    <property type="term" value="F:mannan endo-1,4-beta-mannosidase activity"/>
    <property type="evidence" value="ECO:0007669"/>
    <property type="project" value="UniProtKB-EC"/>
</dbReference>
<name>A0A8E2EX43_9PEZI</name>
<keyword evidence="1" id="KW-0732">Signal</keyword>
<dbReference type="SUPFAM" id="SSF51445">
    <property type="entry name" value="(Trans)glycosidases"/>
    <property type="match status" value="1"/>
</dbReference>
<feature type="chain" id="PRO_5034668536" evidence="1">
    <location>
        <begin position="20"/>
        <end position="186"/>
    </location>
</feature>
<keyword evidence="2" id="KW-0378">Hydrolase</keyword>
<evidence type="ECO:0000313" key="3">
    <source>
        <dbReference type="Proteomes" id="UP000250140"/>
    </source>
</evidence>
<dbReference type="EMBL" id="KV750060">
    <property type="protein sequence ID" value="OCL06481.1"/>
    <property type="molecule type" value="Genomic_DNA"/>
</dbReference>
<sequence length="186" mass="20000">MKLSAALFASAAAAAGVNGSTPSIVESLLSSIPSNVVKGPFNPFPTQFINSYKAPIQAILERNAYVARNGSELLLSGTRWTAAGANVYWLGLDENVQPAAGQPFYAPYNASYPTKGRITEIMNTLQVLGGRTIRSQTLGVSVGNPLSVMPKLGEVNEQAFDTIDWAVYQARQHGIRVFAPLVSREW</sequence>
<evidence type="ECO:0000313" key="2">
    <source>
        <dbReference type="EMBL" id="OCL06481.1"/>
    </source>
</evidence>
<dbReference type="OrthoDB" id="428177at2759"/>
<protein>
    <submittedName>
        <fullName evidence="2">Glycoside hydrolase family 5 protein</fullName>
    </submittedName>
</protein>
<accession>A0A8E2EX43</accession>